<feature type="coiled-coil region" evidence="1">
    <location>
        <begin position="453"/>
        <end position="487"/>
    </location>
</feature>
<evidence type="ECO:0000313" key="3">
    <source>
        <dbReference type="EMBL" id="GJT65273.1"/>
    </source>
</evidence>
<name>A0ABQ5FQV7_9ASTR</name>
<reference evidence="3" key="2">
    <citation type="submission" date="2022-01" db="EMBL/GenBank/DDBJ databases">
        <authorList>
            <person name="Yamashiro T."/>
            <person name="Shiraishi A."/>
            <person name="Satake H."/>
            <person name="Nakayama K."/>
        </authorList>
    </citation>
    <scope>NUCLEOTIDE SEQUENCE</scope>
</reference>
<proteinExistence type="predicted"/>
<gene>
    <name evidence="3" type="ORF">Tco_1016753</name>
</gene>
<comment type="caution">
    <text evidence="3">The sequence shown here is derived from an EMBL/GenBank/DDBJ whole genome shotgun (WGS) entry which is preliminary data.</text>
</comment>
<protein>
    <submittedName>
        <fullName evidence="3">Uncharacterized protein</fullName>
    </submittedName>
</protein>
<dbReference type="Proteomes" id="UP001151760">
    <property type="component" value="Unassembled WGS sequence"/>
</dbReference>
<evidence type="ECO:0000313" key="4">
    <source>
        <dbReference type="Proteomes" id="UP001151760"/>
    </source>
</evidence>
<keyword evidence="1" id="KW-0175">Coiled coil</keyword>
<reference evidence="3" key="1">
    <citation type="journal article" date="2022" name="Int. J. Mol. Sci.">
        <title>Draft Genome of Tanacetum Coccineum: Genomic Comparison of Closely Related Tanacetum-Family Plants.</title>
        <authorList>
            <person name="Yamashiro T."/>
            <person name="Shiraishi A."/>
            <person name="Nakayama K."/>
            <person name="Satake H."/>
        </authorList>
    </citation>
    <scope>NUCLEOTIDE SEQUENCE</scope>
</reference>
<feature type="region of interest" description="Disordered" evidence="2">
    <location>
        <begin position="403"/>
        <end position="428"/>
    </location>
</feature>
<organism evidence="3 4">
    <name type="scientific">Tanacetum coccineum</name>
    <dbReference type="NCBI Taxonomy" id="301880"/>
    <lineage>
        <taxon>Eukaryota</taxon>
        <taxon>Viridiplantae</taxon>
        <taxon>Streptophyta</taxon>
        <taxon>Embryophyta</taxon>
        <taxon>Tracheophyta</taxon>
        <taxon>Spermatophyta</taxon>
        <taxon>Magnoliopsida</taxon>
        <taxon>eudicotyledons</taxon>
        <taxon>Gunneridae</taxon>
        <taxon>Pentapetalae</taxon>
        <taxon>asterids</taxon>
        <taxon>campanulids</taxon>
        <taxon>Asterales</taxon>
        <taxon>Asteraceae</taxon>
        <taxon>Asteroideae</taxon>
        <taxon>Anthemideae</taxon>
        <taxon>Anthemidinae</taxon>
        <taxon>Tanacetum</taxon>
    </lineage>
</organism>
<accession>A0ABQ5FQV7</accession>
<evidence type="ECO:0000256" key="1">
    <source>
        <dbReference type="SAM" id="Coils"/>
    </source>
</evidence>
<keyword evidence="4" id="KW-1185">Reference proteome</keyword>
<dbReference type="EMBL" id="BQNB010017618">
    <property type="protein sequence ID" value="GJT65273.1"/>
    <property type="molecule type" value="Genomic_DNA"/>
</dbReference>
<evidence type="ECO:0000256" key="2">
    <source>
        <dbReference type="SAM" id="MobiDB-lite"/>
    </source>
</evidence>
<sequence length="537" mass="60309">MTAIFHDMVEDFMEVFMDDFLVFGDSFDRFLGEGGASVSSIFEPECTTRSITPAGQTTTTASTSRAIYSTIEGTVANSISVSDRITSEIEDPMLLPAESSRIEMVGKVLASNSAQPAIDESPTVEARTVLEDFSKNSSENKAHYDAEKEAIHLLLTGIGDEIYSTVDAYKTAHDMWMAIKRIQHGESLNIQDVKTKVNEIRAEKIARNSNLLALVAAAQQYPDPYYQALKPHKYKGKEIAKPITPLSESAYKENNDPKQALKDKEMQKNLAFIEKYFNKLYKPTNNNLRTSSNSRNKNMDTTLRYMNENPIGQFGNQRTVTVAGARETVGSQECRKPKRAKDYTYHKEKMLLFKQAEKGAPLQAEQADWLDDTDEKIDEQELEAHYNFMAKIQEVLTADLGSDVEPLEKDDSNSIPDSSNMCDNDTQTDQNAEECDDVCATLANLIANLTLNTEENKKILKQLKKANASLTQELKECKSTLEETNITLGESNSTRDRCIIALQNKDIELEKYKTYHDRTTENGTLERKLEETLGLLA</sequence>
<feature type="compositionally biased region" description="Polar residues" evidence="2">
    <location>
        <begin position="413"/>
        <end position="428"/>
    </location>
</feature>